<dbReference type="EMBL" id="CP011308">
    <property type="protein sequence ID" value="AKF24251.1"/>
    <property type="molecule type" value="Genomic_DNA"/>
</dbReference>
<dbReference type="KEGG" id="slh:YH65_01695"/>
<evidence type="ECO:0000313" key="4">
    <source>
        <dbReference type="Proteomes" id="UP000034444"/>
    </source>
</evidence>
<reference evidence="3 4" key="1">
    <citation type="submission" date="2015-04" db="EMBL/GenBank/DDBJ databases">
        <title>Complete genome sequence of Sulfurovum lithotrophicum ATCC BAA-797T.</title>
        <authorList>
            <person name="Ahn J."/>
            <person name="Park G."/>
            <person name="Jeon W."/>
            <person name="Jang Y."/>
            <person name="Jang M."/>
            <person name="Lee H."/>
            <person name="Lee H."/>
        </authorList>
    </citation>
    <scope>NUCLEOTIDE SEQUENCE [LARGE SCALE GENOMIC DNA]</scope>
    <source>
        <strain evidence="4">ATCC BAA-797 / 42BKT</strain>
    </source>
</reference>
<dbReference type="InterPro" id="IPR043129">
    <property type="entry name" value="ATPase_NBD"/>
</dbReference>
<protein>
    <submittedName>
        <fullName evidence="3">CoA activase</fullName>
    </submittedName>
</protein>
<dbReference type="CDD" id="cd24034">
    <property type="entry name" value="ASKHA_NBD_O66634-like_rpt1"/>
    <property type="match status" value="1"/>
</dbReference>
<feature type="domain" description="ATPase BadF/BadG/BcrA/BcrD type" evidence="1">
    <location>
        <begin position="12"/>
        <end position="237"/>
    </location>
</feature>
<reference evidence="4" key="2">
    <citation type="journal article" date="2017" name="Stand. Genomic Sci.">
        <title>Complete genome sequence of the sulfur-oxidizing chemolithoautotrophic Sulfurovum lithotrophicum 42BKTT.</title>
        <authorList>
            <person name="Jeon W."/>
            <person name="Priscilla L."/>
            <person name="Park G."/>
            <person name="Lee H."/>
            <person name="Lee N."/>
            <person name="Lee D."/>
            <person name="Kwon H."/>
            <person name="Ahn I."/>
            <person name="Lee C."/>
            <person name="Lee H."/>
            <person name="Ahn J."/>
        </authorList>
    </citation>
    <scope>NUCLEOTIDE SEQUENCE [LARGE SCALE GENOMIC DNA]</scope>
    <source>
        <strain evidence="4">ATCC BAA-797 / 42BKT</strain>
    </source>
</reference>
<dbReference type="SUPFAM" id="SSF53067">
    <property type="entry name" value="Actin-like ATPase domain"/>
    <property type="match status" value="2"/>
</dbReference>
<dbReference type="CDD" id="cd24035">
    <property type="entry name" value="ASKHA_NBD_O66634-like_rpt2"/>
    <property type="match status" value="1"/>
</dbReference>
<dbReference type="InterPro" id="IPR051805">
    <property type="entry name" value="Dehydratase_Activator_Redct"/>
</dbReference>
<feature type="domain" description="ATPase BadF/BadG/BcrA/BcrD type" evidence="1">
    <location>
        <begin position="351"/>
        <end position="612"/>
    </location>
</feature>
<dbReference type="Pfam" id="PF01869">
    <property type="entry name" value="BcrAD_BadFG"/>
    <property type="match status" value="2"/>
</dbReference>
<accession>A0A7U4RQ08</accession>
<name>A0A7U4RQ08_9BACT</name>
<dbReference type="InterPro" id="IPR018709">
    <property type="entry name" value="CoA_activase_DUF2229"/>
</dbReference>
<dbReference type="Pfam" id="PF09989">
    <property type="entry name" value="DUF2229"/>
    <property type="match status" value="1"/>
</dbReference>
<sequence length="1141" mass="126784">MNAKNRTNHYALGIDIGSTTVKYVLCDRDFNIIAKAYTPHDTKQAPTLLRLLEELSQTHKEAYDNIDKVYITGSGASRIAPTLNARFVQEVNAVVLAVEHHHPDVNAVVELGGQDAKIIHFKEGKDGKKTVLTSMNDKCASGTGATIEKCTMKVGMESEEVQKLTFATEKLHHVAAKCGVFAETDIVNLVKTSVPSNEIMNSLADAIVMQNLTVLTRGNTLMPKVLLLGGPNTYLPFLQDCWRMRIAELWDERGIVYDKNKLDELIIVPDNAQYYAALGAVIFGEGEANHDKSFAGLIALKTLVDTGGVNQNDNIDAPLVKNEQELREFRERYTIKPFQSPQLTEKTTCFLGIDGGSTSSKAVLLDEKGELLLKVYQLSKGNPIDDTLELLQKITESESGKYYDIKGLGVTGYAADVLGGALKADANIIETIAHMKSAQQAFGESINVICDIGGQDIKVLFMENGMMKNFRLSNQCSAGNGTLLQSMAKQFGVPVEGFADVAFAAKQAPRFNYGCAVFLDTDRVNFQKEGYTKEELFAGISKVLPKNVWQYVVQAPNLAMFGDHFVLQGGTQYNQAALKAQVDYIKERVPNARVDVHPHPGEAGAIGAALEARDVVQKRGTATFVGLEEALQMTYTSKTDESTRCHFCTINCSRTFIDTHTPSSETVRYIAGFSCEDGTVESADAFKALKSSRKALQETVPNLVKKESSKLFAPTYMLDKKPTESTQVKRQEVKVTLGGWGPTLRREITQNFKVSSVEDTAYRKALKIAIPKVLNVYSLAPFMRTYLEALGIDPLNIQFSGFSNEDMYLEGAKYGSVDSCYPAKVAQSHVYALMYSKKFAKKTFDYLWFPAVTELPGYVQHTMGQTSCPIVSGTPKVVYSAFTKEKDLFSERGIVYVDEALNFDNRKLLEKQLFATWGDRLRITEDENRWAAEQAWKALDENDREIMEEGHRILDEAEKNSEVIILLLARPYHSDPGLNHEVLDEFQSLGFKTISMRAIPKDETYLMRFFGEEVAQGIIESPYDIRDVWAENFSTNSAQKVWAAKFAARHPNVAVLDLSSFKCGHDAPTYAIIDKILGASRTPHLTLHDIDANKPGGSIKIRVKTFAYTLEQYRQTLLDNLSCHPQGDIKTFENSSERVLV</sequence>
<dbReference type="RefSeq" id="WP_046550352.1">
    <property type="nucleotide sequence ID" value="NZ_CP011308.1"/>
</dbReference>
<dbReference type="InterPro" id="IPR002731">
    <property type="entry name" value="ATPase_BadF"/>
</dbReference>
<evidence type="ECO:0000259" key="1">
    <source>
        <dbReference type="Pfam" id="PF01869"/>
    </source>
</evidence>
<dbReference type="PANTHER" id="PTHR32329">
    <property type="entry name" value="BIFUNCTIONAL PROTEIN [INCLUDES 2-HYDROXYACYL-COA DEHYDRATASE (N-TER) AND ITS ACTIVATOR DOMAIN (C_TERM)-RELATED"/>
    <property type="match status" value="1"/>
</dbReference>
<organism evidence="3 4">
    <name type="scientific">Sulfurovum lithotrophicum</name>
    <dbReference type="NCBI Taxonomy" id="206403"/>
    <lineage>
        <taxon>Bacteria</taxon>
        <taxon>Pseudomonadati</taxon>
        <taxon>Campylobacterota</taxon>
        <taxon>Epsilonproteobacteria</taxon>
        <taxon>Campylobacterales</taxon>
        <taxon>Sulfurovaceae</taxon>
        <taxon>Sulfurovum</taxon>
    </lineage>
</organism>
<evidence type="ECO:0000313" key="3">
    <source>
        <dbReference type="EMBL" id="AKF24251.1"/>
    </source>
</evidence>
<dbReference type="PANTHER" id="PTHR32329:SF4">
    <property type="entry name" value="ACTIVATOR OF 2-HYDROXYACYL-COA DEHYDRATASE"/>
    <property type="match status" value="1"/>
</dbReference>
<evidence type="ECO:0000259" key="2">
    <source>
        <dbReference type="Pfam" id="PF09989"/>
    </source>
</evidence>
<gene>
    <name evidence="3" type="ORF">YH65_01695</name>
</gene>
<dbReference type="AlphaFoldDB" id="A0A7U4RQ08"/>
<dbReference type="Gene3D" id="3.30.420.40">
    <property type="match status" value="4"/>
</dbReference>
<feature type="domain" description="DUF2229" evidence="2">
    <location>
        <begin position="767"/>
        <end position="998"/>
    </location>
</feature>
<keyword evidence="4" id="KW-1185">Reference proteome</keyword>
<proteinExistence type="predicted"/>
<dbReference type="Proteomes" id="UP000034444">
    <property type="component" value="Chromosome"/>
</dbReference>